<dbReference type="InterPro" id="IPR036034">
    <property type="entry name" value="PDZ_sf"/>
</dbReference>
<evidence type="ECO:0000256" key="5">
    <source>
        <dbReference type="RuleBase" id="RU004404"/>
    </source>
</evidence>
<dbReference type="InterPro" id="IPR029045">
    <property type="entry name" value="ClpP/crotonase-like_dom_sf"/>
</dbReference>
<organism evidence="8 9">
    <name type="scientific">Sphingobacterium phlebotomi</name>
    <dbReference type="NCBI Taxonomy" id="2605433"/>
    <lineage>
        <taxon>Bacteria</taxon>
        <taxon>Pseudomonadati</taxon>
        <taxon>Bacteroidota</taxon>
        <taxon>Sphingobacteriia</taxon>
        <taxon>Sphingobacteriales</taxon>
        <taxon>Sphingobacteriaceae</taxon>
        <taxon>Sphingobacterium</taxon>
    </lineage>
</organism>
<dbReference type="GO" id="GO:0030288">
    <property type="term" value="C:outer membrane-bounded periplasmic space"/>
    <property type="evidence" value="ECO:0007669"/>
    <property type="project" value="TreeGrafter"/>
</dbReference>
<dbReference type="GO" id="GO:0007165">
    <property type="term" value="P:signal transduction"/>
    <property type="evidence" value="ECO:0007669"/>
    <property type="project" value="TreeGrafter"/>
</dbReference>
<dbReference type="Gene3D" id="2.30.42.10">
    <property type="match status" value="1"/>
</dbReference>
<keyword evidence="2 5" id="KW-0645">Protease</keyword>
<dbReference type="PANTHER" id="PTHR32060:SF22">
    <property type="entry name" value="CARBOXYL-TERMINAL-PROCESSING PEPTIDASE 3, CHLOROPLASTIC"/>
    <property type="match status" value="1"/>
</dbReference>
<dbReference type="NCBIfam" id="TIGR00225">
    <property type="entry name" value="prc"/>
    <property type="match status" value="1"/>
</dbReference>
<gene>
    <name evidence="8" type="ORF">FXV77_07900</name>
</gene>
<dbReference type="InterPro" id="IPR005151">
    <property type="entry name" value="Tail-specific_protease"/>
</dbReference>
<proteinExistence type="inferred from homology"/>
<sequence length="711" mass="80308">MFKNIVFGLALISFIACGSKPRVSLDEEALQLKPSAQHEVIAAEVANLLENYSYKKVPMTDSLSRIVFTNLLKSMDQGRNYLLQSDIDDFKQFENTVSQDFRKGDLSAPFYLFNVYSQRYLEAMEYALTQVDVPHDFDIDEKYVAYREKLPYFKDESELKDQWRKRVKYDLLNLRLTSTDKDSVDVEKHKETLRKRYKNLVSQAKQTNSNDAFQLIMTALTDAVDPHTTYYNPSFAQAFNESMSNTFEGIGARLMMENEMVTIKEVIAGGPAFKDKSLNVDDRIIGVAQGEGEFEDIIGWRLDAAVAKIKGPKNTVVKLKVIPAGQELTAQPKIVALKRDKIVIEEESAQKEIKQIKGEDGKTYKLGLIKLPKFYIDFEAYRRRDPNYKSTTRDVRLILDSLRQENVDAVVLDLRNNGGGSLQEAIELTGLFIDKGPVVQVRDVRDRVEVDSDNDSGVAWDGPFGVLINRFSASASEIFAGAIQDYGRGIVLGTQSYGKGTVQSAIEMSRFISATNKLLLKAKGLDKDPETPNGAPEFGQINITMGKFYRVTGSSTQHKGVIPDIVFPTQYTAEKFGESSEPSALPWDQIKPSSFTTVADLTNLKDQLKAVHESRMGQSPEYAYLLEDIEEFQKLDSIQEISLNQDKLKQEREKTRAKNRARINKGLELRGLPLWKEGDPQPKTDFDFILDESLNVIADYIRLGQTKLAKK</sequence>
<dbReference type="InterPro" id="IPR020992">
    <property type="entry name" value="Tail_Prtase_C"/>
</dbReference>
<dbReference type="SUPFAM" id="SSF52096">
    <property type="entry name" value="ClpP/crotonase"/>
    <property type="match status" value="1"/>
</dbReference>
<evidence type="ECO:0000313" key="9">
    <source>
        <dbReference type="Proteomes" id="UP000322362"/>
    </source>
</evidence>
<comment type="caution">
    <text evidence="8">The sequence shown here is derived from an EMBL/GenBank/DDBJ whole genome shotgun (WGS) entry which is preliminary data.</text>
</comment>
<evidence type="ECO:0000256" key="2">
    <source>
        <dbReference type="ARBA" id="ARBA00022670"/>
    </source>
</evidence>
<protein>
    <submittedName>
        <fullName evidence="8">Tail-specific protease</fullName>
    </submittedName>
</protein>
<dbReference type="Pfam" id="PF03572">
    <property type="entry name" value="Peptidase_S41"/>
    <property type="match status" value="1"/>
</dbReference>
<dbReference type="CDD" id="cd07560">
    <property type="entry name" value="Peptidase_S41_CPP"/>
    <property type="match status" value="1"/>
</dbReference>
<dbReference type="RefSeq" id="WP_148918670.1">
    <property type="nucleotide sequence ID" value="NZ_VTAV01000003.1"/>
</dbReference>
<dbReference type="Pfam" id="PF00595">
    <property type="entry name" value="PDZ"/>
    <property type="match status" value="1"/>
</dbReference>
<dbReference type="CDD" id="cd06782">
    <property type="entry name" value="cpPDZ_CPP-like"/>
    <property type="match status" value="1"/>
</dbReference>
<keyword evidence="3 5" id="KW-0378">Hydrolase</keyword>
<evidence type="ECO:0000256" key="1">
    <source>
        <dbReference type="ARBA" id="ARBA00009179"/>
    </source>
</evidence>
<evidence type="ECO:0000259" key="7">
    <source>
        <dbReference type="SMART" id="SM00245"/>
    </source>
</evidence>
<dbReference type="InterPro" id="IPR004447">
    <property type="entry name" value="Peptidase_S41A"/>
</dbReference>
<dbReference type="GO" id="GO:0008236">
    <property type="term" value="F:serine-type peptidase activity"/>
    <property type="evidence" value="ECO:0007669"/>
    <property type="project" value="UniProtKB-KW"/>
</dbReference>
<dbReference type="Pfam" id="PF17804">
    <property type="entry name" value="TSP_NTD"/>
    <property type="match status" value="1"/>
</dbReference>
<reference evidence="8 9" key="1">
    <citation type="submission" date="2019-08" db="EMBL/GenBank/DDBJ databases">
        <title>Phlebobacter frassis gen. nov. sp. nov., a new member of family Sphingobacteriaceae isolated from sand fly rearing media.</title>
        <authorList>
            <person name="Kakumanu M.L."/>
            <person name="Marayati B.F."/>
            <person name="Wada-Katsumata A."/>
            <person name="Wasserberg G."/>
            <person name="Schal C."/>
            <person name="Apperson C.S."/>
            <person name="Ponnusamy L."/>
        </authorList>
    </citation>
    <scope>NUCLEOTIDE SEQUENCE [LARGE SCALE GENOMIC DNA]</scope>
    <source>
        <strain evidence="8 9">SSI9</strain>
    </source>
</reference>
<dbReference type="EMBL" id="VTAV01000003">
    <property type="protein sequence ID" value="TYR37084.1"/>
    <property type="molecule type" value="Genomic_DNA"/>
</dbReference>
<feature type="domain" description="Tail specific protease" evidence="7">
    <location>
        <begin position="330"/>
        <end position="568"/>
    </location>
</feature>
<dbReference type="Pfam" id="PF11818">
    <property type="entry name" value="DUF3340"/>
    <property type="match status" value="1"/>
</dbReference>
<dbReference type="Proteomes" id="UP000322362">
    <property type="component" value="Unassembled WGS sequence"/>
</dbReference>
<dbReference type="GO" id="GO:0006508">
    <property type="term" value="P:proteolysis"/>
    <property type="evidence" value="ECO:0007669"/>
    <property type="project" value="UniProtKB-KW"/>
</dbReference>
<evidence type="ECO:0000259" key="6">
    <source>
        <dbReference type="SMART" id="SM00228"/>
    </source>
</evidence>
<keyword evidence="9" id="KW-1185">Reference proteome</keyword>
<dbReference type="SMART" id="SM00245">
    <property type="entry name" value="TSPc"/>
    <property type="match status" value="1"/>
</dbReference>
<keyword evidence="4 5" id="KW-0720">Serine protease</keyword>
<comment type="similarity">
    <text evidence="1 5">Belongs to the peptidase S41A family.</text>
</comment>
<evidence type="ECO:0000256" key="3">
    <source>
        <dbReference type="ARBA" id="ARBA00022801"/>
    </source>
</evidence>
<evidence type="ECO:0000313" key="8">
    <source>
        <dbReference type="EMBL" id="TYR37084.1"/>
    </source>
</evidence>
<dbReference type="AlphaFoldDB" id="A0A5D4H923"/>
<dbReference type="InterPro" id="IPR001478">
    <property type="entry name" value="PDZ"/>
</dbReference>
<feature type="domain" description="PDZ" evidence="6">
    <location>
        <begin position="248"/>
        <end position="325"/>
    </location>
</feature>
<evidence type="ECO:0000256" key="4">
    <source>
        <dbReference type="ARBA" id="ARBA00022825"/>
    </source>
</evidence>
<dbReference type="PROSITE" id="PS51257">
    <property type="entry name" value="PROKAR_LIPOPROTEIN"/>
    <property type="match status" value="1"/>
</dbReference>
<dbReference type="SMART" id="SM00228">
    <property type="entry name" value="PDZ"/>
    <property type="match status" value="1"/>
</dbReference>
<dbReference type="Gene3D" id="3.90.226.10">
    <property type="entry name" value="2-enoyl-CoA Hydratase, Chain A, domain 1"/>
    <property type="match status" value="1"/>
</dbReference>
<dbReference type="GO" id="GO:0004175">
    <property type="term" value="F:endopeptidase activity"/>
    <property type="evidence" value="ECO:0007669"/>
    <property type="project" value="TreeGrafter"/>
</dbReference>
<dbReference type="PANTHER" id="PTHR32060">
    <property type="entry name" value="TAIL-SPECIFIC PROTEASE"/>
    <property type="match status" value="1"/>
</dbReference>
<accession>A0A5D4H923</accession>
<name>A0A5D4H923_9SPHI</name>
<dbReference type="InterPro" id="IPR040573">
    <property type="entry name" value="TSP_N"/>
</dbReference>
<dbReference type="FunFam" id="3.90.226.10:FF:000090">
    <property type="entry name" value="Tail-specific protease"/>
    <property type="match status" value="1"/>
</dbReference>
<dbReference type="SUPFAM" id="SSF50156">
    <property type="entry name" value="PDZ domain-like"/>
    <property type="match status" value="1"/>
</dbReference>